<evidence type="ECO:0000256" key="2">
    <source>
        <dbReference type="ARBA" id="ARBA00022448"/>
    </source>
</evidence>
<feature type="transmembrane region" description="Helical" evidence="6">
    <location>
        <begin position="148"/>
        <end position="168"/>
    </location>
</feature>
<evidence type="ECO:0000313" key="9">
    <source>
        <dbReference type="Proteomes" id="UP000198749"/>
    </source>
</evidence>
<name>A0A1H9IG12_9GAMM</name>
<feature type="transmembrane region" description="Helical" evidence="6">
    <location>
        <begin position="116"/>
        <end position="141"/>
    </location>
</feature>
<dbReference type="PROSITE" id="PS00216">
    <property type="entry name" value="SUGAR_TRANSPORT_1"/>
    <property type="match status" value="1"/>
</dbReference>
<dbReference type="AlphaFoldDB" id="A0A1H9IG12"/>
<dbReference type="EMBL" id="FOGB01000007">
    <property type="protein sequence ID" value="SEQ73514.1"/>
    <property type="molecule type" value="Genomic_DNA"/>
</dbReference>
<dbReference type="Proteomes" id="UP000198749">
    <property type="component" value="Unassembled WGS sequence"/>
</dbReference>
<keyword evidence="9" id="KW-1185">Reference proteome</keyword>
<dbReference type="STRING" id="355243.SAMN03080615_02538"/>
<dbReference type="RefSeq" id="WP_245756577.1">
    <property type="nucleotide sequence ID" value="NZ_AP025284.1"/>
</dbReference>
<evidence type="ECO:0000256" key="5">
    <source>
        <dbReference type="ARBA" id="ARBA00023136"/>
    </source>
</evidence>
<dbReference type="PRINTS" id="PR01036">
    <property type="entry name" value="TCRTETB"/>
</dbReference>
<evidence type="ECO:0000313" key="8">
    <source>
        <dbReference type="EMBL" id="SEQ73514.1"/>
    </source>
</evidence>
<dbReference type="PANTHER" id="PTHR42718">
    <property type="entry name" value="MAJOR FACILITATOR SUPERFAMILY MULTIDRUG TRANSPORTER MFSC"/>
    <property type="match status" value="1"/>
</dbReference>
<feature type="transmembrane region" description="Helical" evidence="6">
    <location>
        <begin position="237"/>
        <end position="254"/>
    </location>
</feature>
<dbReference type="InterPro" id="IPR011701">
    <property type="entry name" value="MFS"/>
</dbReference>
<dbReference type="InterPro" id="IPR005829">
    <property type="entry name" value="Sugar_transporter_CS"/>
</dbReference>
<evidence type="ECO:0000256" key="6">
    <source>
        <dbReference type="SAM" id="Phobius"/>
    </source>
</evidence>
<feature type="transmembrane region" description="Helical" evidence="6">
    <location>
        <begin position="59"/>
        <end position="79"/>
    </location>
</feature>
<keyword evidence="4 6" id="KW-1133">Transmembrane helix</keyword>
<keyword evidence="2" id="KW-0813">Transport</keyword>
<feature type="transmembrane region" description="Helical" evidence="6">
    <location>
        <begin position="366"/>
        <end position="385"/>
    </location>
</feature>
<dbReference type="InterPro" id="IPR020846">
    <property type="entry name" value="MFS_dom"/>
</dbReference>
<feature type="transmembrane region" description="Helical" evidence="6">
    <location>
        <begin position="211"/>
        <end position="231"/>
    </location>
</feature>
<keyword evidence="3 6" id="KW-0812">Transmembrane</keyword>
<dbReference type="GO" id="GO:0022857">
    <property type="term" value="F:transmembrane transporter activity"/>
    <property type="evidence" value="ECO:0007669"/>
    <property type="project" value="InterPro"/>
</dbReference>
<comment type="subcellular location">
    <subcellularLocation>
        <location evidence="1">Membrane</location>
        <topology evidence="1">Multi-pass membrane protein</topology>
    </subcellularLocation>
</comment>
<protein>
    <submittedName>
        <fullName evidence="8">Drug resistance transporter, EmrB/QacA subfamily</fullName>
    </submittedName>
</protein>
<evidence type="ECO:0000256" key="3">
    <source>
        <dbReference type="ARBA" id="ARBA00022692"/>
    </source>
</evidence>
<feature type="domain" description="Major facilitator superfamily (MFS) profile" evidence="7">
    <location>
        <begin position="25"/>
        <end position="470"/>
    </location>
</feature>
<feature type="transmembrane region" description="Helical" evidence="6">
    <location>
        <begin position="406"/>
        <end position="431"/>
    </location>
</feature>
<dbReference type="Gene3D" id="1.20.1250.20">
    <property type="entry name" value="MFS general substrate transporter like domains"/>
    <property type="match status" value="1"/>
</dbReference>
<sequence>MTANIETVNTETSFYQDNPRARWYVLISICIALFLVPMSLSAVNMALPAMADALQADAVWLSWIPTATLWGSIVLLLPAGRVADSIGRKPIYLIGALGFSLASLLVFAVYSVEFLLFVRVLQGLFSSLVFATAMAIIAAVFSGSNRGTALGLTATSVYLGLTCGPLFGGWLTDHLGWRSVFWGPVILAMVALILAVIYIRNDSSDEQQSNPLDWVGSLLFAALSTLLLFGLSGLPNLYNWLMLIAGIALVFVFVRQQNRCEFPLVRFSLLAANRVMNRSLMASFLMYAAHYPVLFLLSLYLQYLQGLSPSETGQMILLQALIMACLAPLAGRLSDRFEPRLIATVGCLFFSAGFAVLVFLRADSSLNHVIVALVLLGVGFGLFSTPNNNAALGSVPKERLSIASALLNLSRTSGNMFSMAIIMLLMSVLLGSEQIMPERYPDLLIVVKAGFASACGYSFLAAWFSYSRGKVNRDAG</sequence>
<dbReference type="CDD" id="cd17321">
    <property type="entry name" value="MFS_MMR_MDR_like"/>
    <property type="match status" value="1"/>
</dbReference>
<evidence type="ECO:0000256" key="1">
    <source>
        <dbReference type="ARBA" id="ARBA00004141"/>
    </source>
</evidence>
<feature type="transmembrane region" description="Helical" evidence="6">
    <location>
        <begin position="443"/>
        <end position="464"/>
    </location>
</feature>
<gene>
    <name evidence="8" type="ORF">SAMN03080615_02538</name>
</gene>
<evidence type="ECO:0000256" key="4">
    <source>
        <dbReference type="ARBA" id="ARBA00022989"/>
    </source>
</evidence>
<dbReference type="PANTHER" id="PTHR42718:SF9">
    <property type="entry name" value="MAJOR FACILITATOR SUPERFAMILY MULTIDRUG TRANSPORTER MFSC"/>
    <property type="match status" value="1"/>
</dbReference>
<organism evidence="8 9">
    <name type="scientific">Amphritea atlantica</name>
    <dbReference type="NCBI Taxonomy" id="355243"/>
    <lineage>
        <taxon>Bacteria</taxon>
        <taxon>Pseudomonadati</taxon>
        <taxon>Pseudomonadota</taxon>
        <taxon>Gammaproteobacteria</taxon>
        <taxon>Oceanospirillales</taxon>
        <taxon>Oceanospirillaceae</taxon>
        <taxon>Amphritea</taxon>
    </lineage>
</organism>
<feature type="transmembrane region" description="Helical" evidence="6">
    <location>
        <begin position="180"/>
        <end position="199"/>
    </location>
</feature>
<dbReference type="Pfam" id="PF07690">
    <property type="entry name" value="MFS_1"/>
    <property type="match status" value="1"/>
</dbReference>
<dbReference type="SUPFAM" id="SSF103473">
    <property type="entry name" value="MFS general substrate transporter"/>
    <property type="match status" value="1"/>
</dbReference>
<dbReference type="InterPro" id="IPR036259">
    <property type="entry name" value="MFS_trans_sf"/>
</dbReference>
<feature type="transmembrane region" description="Helical" evidence="6">
    <location>
        <begin position="284"/>
        <end position="303"/>
    </location>
</feature>
<dbReference type="GO" id="GO:0016020">
    <property type="term" value="C:membrane"/>
    <property type="evidence" value="ECO:0007669"/>
    <property type="project" value="UniProtKB-SubCell"/>
</dbReference>
<proteinExistence type="predicted"/>
<feature type="transmembrane region" description="Helical" evidence="6">
    <location>
        <begin position="91"/>
        <end position="110"/>
    </location>
</feature>
<feature type="transmembrane region" description="Helical" evidence="6">
    <location>
        <begin position="23"/>
        <end position="47"/>
    </location>
</feature>
<dbReference type="PROSITE" id="PS50850">
    <property type="entry name" value="MFS"/>
    <property type="match status" value="1"/>
</dbReference>
<keyword evidence="5 6" id="KW-0472">Membrane</keyword>
<accession>A0A1H9IG12</accession>
<feature type="transmembrane region" description="Helical" evidence="6">
    <location>
        <begin position="315"/>
        <end position="334"/>
    </location>
</feature>
<dbReference type="Gene3D" id="1.20.1720.10">
    <property type="entry name" value="Multidrug resistance protein D"/>
    <property type="match status" value="1"/>
</dbReference>
<evidence type="ECO:0000259" key="7">
    <source>
        <dbReference type="PROSITE" id="PS50850"/>
    </source>
</evidence>
<feature type="transmembrane region" description="Helical" evidence="6">
    <location>
        <begin position="341"/>
        <end position="360"/>
    </location>
</feature>
<reference evidence="9" key="1">
    <citation type="submission" date="2016-10" db="EMBL/GenBank/DDBJ databases">
        <authorList>
            <person name="Varghese N."/>
            <person name="Submissions S."/>
        </authorList>
    </citation>
    <scope>NUCLEOTIDE SEQUENCE [LARGE SCALE GENOMIC DNA]</scope>
    <source>
        <strain evidence="9">DSM 18887</strain>
    </source>
</reference>